<feature type="binding site" evidence="10">
    <location>
        <position position="132"/>
    </location>
    <ligand>
        <name>L-glutamate</name>
        <dbReference type="ChEBI" id="CHEBI:29985"/>
    </ligand>
</feature>
<comment type="catalytic activity">
    <reaction evidence="2 11">
        <text>glutathione + H2O = L-cysteinylglycine + L-glutamate</text>
        <dbReference type="Rhea" id="RHEA:28807"/>
        <dbReference type="ChEBI" id="CHEBI:15377"/>
        <dbReference type="ChEBI" id="CHEBI:29985"/>
        <dbReference type="ChEBI" id="CHEBI:57925"/>
        <dbReference type="ChEBI" id="CHEBI:61694"/>
        <dbReference type="EC" id="3.4.19.13"/>
    </reaction>
</comment>
<evidence type="ECO:0000256" key="4">
    <source>
        <dbReference type="ARBA" id="ARBA00022679"/>
    </source>
</evidence>
<evidence type="ECO:0000313" key="14">
    <source>
        <dbReference type="EMBL" id="KAA9394452.1"/>
    </source>
</evidence>
<dbReference type="InterPro" id="IPR051792">
    <property type="entry name" value="GGT_bact"/>
</dbReference>
<keyword evidence="7 11" id="KW-0012">Acyltransferase</keyword>
<dbReference type="PRINTS" id="PR01210">
    <property type="entry name" value="GGTRANSPTASE"/>
</dbReference>
<comment type="similarity">
    <text evidence="3 11">Belongs to the gamma-glutamyltransferase family.</text>
</comment>
<dbReference type="InterPro" id="IPR029055">
    <property type="entry name" value="Ntn_hydrolases_N"/>
</dbReference>
<feature type="signal peptide" evidence="13">
    <location>
        <begin position="1"/>
        <end position="33"/>
    </location>
</feature>
<name>A0A5J5KY59_9MICC</name>
<keyword evidence="15" id="KW-1185">Reference proteome</keyword>
<organism evidence="14 15">
    <name type="scientific">Kocuria coralli</name>
    <dbReference type="NCBI Taxonomy" id="1461025"/>
    <lineage>
        <taxon>Bacteria</taxon>
        <taxon>Bacillati</taxon>
        <taxon>Actinomycetota</taxon>
        <taxon>Actinomycetes</taxon>
        <taxon>Micrococcales</taxon>
        <taxon>Micrococcaceae</taxon>
        <taxon>Kocuria</taxon>
    </lineage>
</organism>
<dbReference type="SUPFAM" id="SSF56235">
    <property type="entry name" value="N-terminal nucleophile aminohydrolases (Ntn hydrolases)"/>
    <property type="match status" value="1"/>
</dbReference>
<evidence type="ECO:0000256" key="1">
    <source>
        <dbReference type="ARBA" id="ARBA00001049"/>
    </source>
</evidence>
<dbReference type="PROSITE" id="PS51318">
    <property type="entry name" value="TAT"/>
    <property type="match status" value="1"/>
</dbReference>
<gene>
    <name evidence="14" type="primary">ggt</name>
    <name evidence="14" type="ORF">FCK90_06400</name>
</gene>
<reference evidence="14 15" key="1">
    <citation type="submission" date="2019-05" db="EMBL/GenBank/DDBJ databases">
        <title>Kocuria coralli sp. nov., a novel actinobacterium isolated from coral reef seawater.</title>
        <authorList>
            <person name="Li J."/>
        </authorList>
    </citation>
    <scope>NUCLEOTIDE SEQUENCE [LARGE SCALE GENOMIC DNA]</scope>
    <source>
        <strain evidence="14 15">SCSIO 13007</strain>
    </source>
</reference>
<evidence type="ECO:0000256" key="6">
    <source>
        <dbReference type="ARBA" id="ARBA00023145"/>
    </source>
</evidence>
<evidence type="ECO:0000256" key="10">
    <source>
        <dbReference type="PIRSR" id="PIRSR600101-2"/>
    </source>
</evidence>
<evidence type="ECO:0000256" key="8">
    <source>
        <dbReference type="ARBA" id="ARBA00047417"/>
    </source>
</evidence>
<dbReference type="Proteomes" id="UP000325957">
    <property type="component" value="Unassembled WGS sequence"/>
</dbReference>
<dbReference type="InterPro" id="IPR000101">
    <property type="entry name" value="GGT_peptidase"/>
</dbReference>
<keyword evidence="13" id="KW-0732">Signal</keyword>
<keyword evidence="5 11" id="KW-0378">Hydrolase</keyword>
<dbReference type="Gene3D" id="3.60.20.40">
    <property type="match status" value="1"/>
</dbReference>
<dbReference type="EC" id="2.3.2.2" evidence="11"/>
<dbReference type="GO" id="GO:0103068">
    <property type="term" value="F:leukotriene C4 gamma-glutamyl transferase activity"/>
    <property type="evidence" value="ECO:0007669"/>
    <property type="project" value="UniProtKB-EC"/>
</dbReference>
<dbReference type="OrthoDB" id="9781342at2"/>
<comment type="caution">
    <text evidence="14">The sequence shown here is derived from an EMBL/GenBank/DDBJ whole genome shotgun (WGS) entry which is preliminary data.</text>
</comment>
<feature type="compositionally biased region" description="Gly residues" evidence="12">
    <location>
        <begin position="41"/>
        <end position="50"/>
    </location>
</feature>
<feature type="region of interest" description="Disordered" evidence="12">
    <location>
        <begin position="33"/>
        <end position="58"/>
    </location>
</feature>
<comment type="PTM">
    <text evidence="11">Cleaved by autocatalysis into a large and a small subunit.</text>
</comment>
<comment type="subunit">
    <text evidence="11">This enzyme consists of two polypeptide chains, which are synthesized in precursor form from a single polypeptide.</text>
</comment>
<accession>A0A5J5KY59</accession>
<comment type="catalytic activity">
    <reaction evidence="1 11">
        <text>an S-substituted glutathione + H2O = an S-substituted L-cysteinylglycine + L-glutamate</text>
        <dbReference type="Rhea" id="RHEA:59468"/>
        <dbReference type="ChEBI" id="CHEBI:15377"/>
        <dbReference type="ChEBI" id="CHEBI:29985"/>
        <dbReference type="ChEBI" id="CHEBI:90779"/>
        <dbReference type="ChEBI" id="CHEBI:143103"/>
        <dbReference type="EC" id="3.4.19.13"/>
    </reaction>
</comment>
<dbReference type="EC" id="3.4.19.13" evidence="11"/>
<dbReference type="PANTHER" id="PTHR43199">
    <property type="entry name" value="GLUTATHIONE HYDROLASE"/>
    <property type="match status" value="1"/>
</dbReference>
<proteinExistence type="inferred from homology"/>
<dbReference type="GO" id="GO:0006751">
    <property type="term" value="P:glutathione catabolic process"/>
    <property type="evidence" value="ECO:0007669"/>
    <property type="project" value="UniProtKB-UniRule"/>
</dbReference>
<dbReference type="AlphaFoldDB" id="A0A5J5KY59"/>
<dbReference type="GO" id="GO:0036374">
    <property type="term" value="F:glutathione hydrolase activity"/>
    <property type="evidence" value="ECO:0007669"/>
    <property type="project" value="UniProtKB-UniRule"/>
</dbReference>
<evidence type="ECO:0000256" key="12">
    <source>
        <dbReference type="SAM" id="MobiDB-lite"/>
    </source>
</evidence>
<dbReference type="Gene3D" id="1.10.246.130">
    <property type="match status" value="1"/>
</dbReference>
<evidence type="ECO:0000313" key="15">
    <source>
        <dbReference type="Proteomes" id="UP000325957"/>
    </source>
</evidence>
<dbReference type="Pfam" id="PF01019">
    <property type="entry name" value="G_glu_transpept"/>
    <property type="match status" value="1"/>
</dbReference>
<dbReference type="InterPro" id="IPR006311">
    <property type="entry name" value="TAT_signal"/>
</dbReference>
<evidence type="ECO:0000256" key="5">
    <source>
        <dbReference type="ARBA" id="ARBA00022801"/>
    </source>
</evidence>
<dbReference type="EMBL" id="SZWF01000006">
    <property type="protein sequence ID" value="KAA9394452.1"/>
    <property type="molecule type" value="Genomic_DNA"/>
</dbReference>
<evidence type="ECO:0000256" key="3">
    <source>
        <dbReference type="ARBA" id="ARBA00009381"/>
    </source>
</evidence>
<feature type="binding site" evidence="10">
    <location>
        <begin position="500"/>
        <end position="501"/>
    </location>
    <ligand>
        <name>L-glutamate</name>
        <dbReference type="ChEBI" id="CHEBI:29985"/>
    </ligand>
</feature>
<evidence type="ECO:0000256" key="9">
    <source>
        <dbReference type="PIRSR" id="PIRSR600101-1"/>
    </source>
</evidence>
<dbReference type="NCBIfam" id="TIGR00066">
    <property type="entry name" value="g_glut_trans"/>
    <property type="match status" value="1"/>
</dbReference>
<comment type="pathway">
    <text evidence="11">Sulfur metabolism; glutathione metabolism.</text>
</comment>
<feature type="binding site" evidence="10">
    <location>
        <position position="522"/>
    </location>
    <ligand>
        <name>L-glutamate</name>
        <dbReference type="ChEBI" id="CHEBI:29985"/>
    </ligand>
</feature>
<dbReference type="PANTHER" id="PTHR43199:SF1">
    <property type="entry name" value="GLUTATHIONE HYDROLASE PROENZYME"/>
    <property type="match status" value="1"/>
</dbReference>
<comment type="catalytic activity">
    <reaction evidence="8 11">
        <text>an N-terminal (5-L-glutamyl)-[peptide] + an alpha-amino acid = 5-L-glutamyl amino acid + an N-terminal L-alpha-aminoacyl-[peptide]</text>
        <dbReference type="Rhea" id="RHEA:23904"/>
        <dbReference type="Rhea" id="RHEA-COMP:9780"/>
        <dbReference type="Rhea" id="RHEA-COMP:9795"/>
        <dbReference type="ChEBI" id="CHEBI:77644"/>
        <dbReference type="ChEBI" id="CHEBI:78597"/>
        <dbReference type="ChEBI" id="CHEBI:78599"/>
        <dbReference type="ChEBI" id="CHEBI:78608"/>
        <dbReference type="EC" id="2.3.2.2"/>
    </reaction>
</comment>
<evidence type="ECO:0000256" key="11">
    <source>
        <dbReference type="RuleBase" id="RU368036"/>
    </source>
</evidence>
<dbReference type="InterPro" id="IPR043137">
    <property type="entry name" value="GGT_ssub_C"/>
</dbReference>
<evidence type="ECO:0000256" key="13">
    <source>
        <dbReference type="SAM" id="SignalP"/>
    </source>
</evidence>
<sequence length="621" mass="63667">MTHTPSRHVTRRALLSVGAALGAGGLVASPARASVPPAGAPGAGEGGGTGAQPEPFKTPESCGATAAVSSVDAYASDVGLTVLQCGGNAVDAAVAMAAVLGVTEPFSSGVGGGGFLVYREAATGAVHTIDGRETAPAAYTETEFTDGAGNALDFDAVVGSGKSVGIPGTPATWEAALASFGTRDLWELLEPAEQLARNGFVVDQNYHDHTAQNAERFSRFPETARVFMPDGEPPAVGSEFRNPDLAETYRILRTQGVREFYEGALAQAVLAEANRPTTAGGDEVPGSPMTAQDMASYAALPGEPTVSAYRGMTVYGMGLPSSGGIAVGETLNLLQEIERRTGTPLSALSEVDYLHRFAESTAIAFADRNRWVGHVPDVPIGELLSTGFAGERAALFAPDRAQDRPIPFGSPDGDYEDAAAAGIGQPEPREGQSTTHLNVVDQYGNAVSYTLTIEQTGGSGITVPGYGFLLNNELTDFNFVPVTPGVPDPNLPGPGKRPRSSMSPTLITDDAGLRLSVGTPGGATIITTVAMIIAGYFERGLPLVDAVAAPRLSSRNSFPEDADLGLGSSPTGAGLAALGHEIQDEDPGSWIGNASGVAREGAMLVAAAETERGGGGAARSW</sequence>
<keyword evidence="4 11" id="KW-0808">Transferase</keyword>
<dbReference type="GO" id="GO:0006750">
    <property type="term" value="P:glutathione biosynthetic process"/>
    <property type="evidence" value="ECO:0007669"/>
    <property type="project" value="UniProtKB-KW"/>
</dbReference>
<feature type="active site" description="Nucleophile" evidence="9">
    <location>
        <position position="434"/>
    </location>
</feature>
<dbReference type="UniPathway" id="UPA00204"/>
<protein>
    <recommendedName>
        <fullName evidence="11">Glutathione hydrolase proenzyme</fullName>
        <ecNumber evidence="11">2.3.2.2</ecNumber>
        <ecNumber evidence="11">3.4.19.13</ecNumber>
    </recommendedName>
    <component>
        <recommendedName>
            <fullName evidence="11">Glutathione hydrolase large chain</fullName>
        </recommendedName>
    </component>
    <component>
        <recommendedName>
            <fullName evidence="11">Glutathione hydrolase small chain</fullName>
        </recommendedName>
    </component>
</protein>
<evidence type="ECO:0000256" key="2">
    <source>
        <dbReference type="ARBA" id="ARBA00001089"/>
    </source>
</evidence>
<feature type="binding site" evidence="10">
    <location>
        <position position="476"/>
    </location>
    <ligand>
        <name>L-glutamate</name>
        <dbReference type="ChEBI" id="CHEBI:29985"/>
    </ligand>
</feature>
<keyword evidence="11" id="KW-0317">Glutathione biosynthesis</keyword>
<dbReference type="RefSeq" id="WP_158033475.1">
    <property type="nucleotide sequence ID" value="NZ_ML708615.1"/>
</dbReference>
<feature type="chain" id="PRO_5023897465" description="Glutathione hydrolase proenzyme" evidence="13">
    <location>
        <begin position="34"/>
        <end position="621"/>
    </location>
</feature>
<keyword evidence="6 11" id="KW-0865">Zymogen</keyword>
<evidence type="ECO:0000256" key="7">
    <source>
        <dbReference type="ARBA" id="ARBA00023315"/>
    </source>
</evidence>
<dbReference type="InterPro" id="IPR043138">
    <property type="entry name" value="GGT_lsub"/>
</dbReference>